<dbReference type="Gene3D" id="1.25.40.10">
    <property type="entry name" value="Tetratricopeptide repeat domain"/>
    <property type="match status" value="1"/>
</dbReference>
<organism evidence="1">
    <name type="scientific">Theileria annulata</name>
    <dbReference type="NCBI Taxonomy" id="5874"/>
    <lineage>
        <taxon>Eukaryota</taxon>
        <taxon>Sar</taxon>
        <taxon>Alveolata</taxon>
        <taxon>Apicomplexa</taxon>
        <taxon>Aconoidasida</taxon>
        <taxon>Piroplasmida</taxon>
        <taxon>Theileriidae</taxon>
        <taxon>Theileria</taxon>
    </lineage>
</organism>
<dbReference type="VEuPathDB" id="PiroplasmaDB:TA06020"/>
<evidence type="ECO:0000313" key="1">
    <source>
        <dbReference type="EMBL" id="SVP88993.1"/>
    </source>
</evidence>
<accession>A0A3B0MGX7</accession>
<protein>
    <recommendedName>
        <fullName evidence="3">Tetratricopeptide repeat</fullName>
    </recommendedName>
</protein>
<reference evidence="1" key="1">
    <citation type="submission" date="2018-07" db="EMBL/GenBank/DDBJ databases">
        <authorList>
            <person name="Quirk P.G."/>
            <person name="Krulwich T.A."/>
        </authorList>
    </citation>
    <scope>NUCLEOTIDE SEQUENCE</scope>
    <source>
        <strain evidence="1">Anand</strain>
    </source>
</reference>
<proteinExistence type="predicted"/>
<dbReference type="InterPro" id="IPR011990">
    <property type="entry name" value="TPR-like_helical_dom_sf"/>
</dbReference>
<name>A0A3B0MGX7_THEAN</name>
<dbReference type="Pfam" id="PF13424">
    <property type="entry name" value="TPR_12"/>
    <property type="match status" value="1"/>
</dbReference>
<sequence length="239" mass="28011">MIRNIFYNICFNRRFELALFNKLNYAPILRNLHNEQGFIYSRSFSTTNTPNNSDNETITISYGPKDTLLMLGYNIKENDLKDHIKMLEESLKLKLMSLDFYSPDIANSYSELGMVQHQSLEYINKAKENYIKSYEIWKKIKGQNSREVANVLCLLGVVFRDLGEIELSKSTLLESLSIEYEYYYVIYCYSRQLNTPESNLCSVYSLNNLANISHLQQNYKEVVHSEPSNFRHVNTMKKP</sequence>
<dbReference type="SUPFAM" id="SSF48452">
    <property type="entry name" value="TPR-like"/>
    <property type="match status" value="1"/>
</dbReference>
<dbReference type="EMBL" id="UIVS01000001">
    <property type="protein sequence ID" value="SVP90135.1"/>
    <property type="molecule type" value="Genomic_DNA"/>
</dbReference>
<evidence type="ECO:0008006" key="3">
    <source>
        <dbReference type="Google" id="ProtNLM"/>
    </source>
</evidence>
<dbReference type="AlphaFoldDB" id="A0A3B0MGX7"/>
<gene>
    <name evidence="1" type="ORF">TAT_000084600</name>
    <name evidence="2" type="ORF">TAV_000084000</name>
</gene>
<dbReference type="EMBL" id="UIVT01000001">
    <property type="protein sequence ID" value="SVP88993.1"/>
    <property type="molecule type" value="Genomic_DNA"/>
</dbReference>
<evidence type="ECO:0000313" key="2">
    <source>
        <dbReference type="EMBL" id="SVP90135.1"/>
    </source>
</evidence>